<organism evidence="1 2">
    <name type="scientific">Panagrolaimus sp. ES5</name>
    <dbReference type="NCBI Taxonomy" id="591445"/>
    <lineage>
        <taxon>Eukaryota</taxon>
        <taxon>Metazoa</taxon>
        <taxon>Ecdysozoa</taxon>
        <taxon>Nematoda</taxon>
        <taxon>Chromadorea</taxon>
        <taxon>Rhabditida</taxon>
        <taxon>Tylenchina</taxon>
        <taxon>Panagrolaimomorpha</taxon>
        <taxon>Panagrolaimoidea</taxon>
        <taxon>Panagrolaimidae</taxon>
        <taxon>Panagrolaimus</taxon>
    </lineage>
</organism>
<dbReference type="WBParaSite" id="ES5_v2.g9325.t1">
    <property type="protein sequence ID" value="ES5_v2.g9325.t1"/>
    <property type="gene ID" value="ES5_v2.g9325"/>
</dbReference>
<sequence>MPSILTLLKQEFIALLKFPSTKDSNEIRFRKRVVRFPTASTYDKRRSRNDVTKIQAVNNFLVKEDKPSTKKPASIRPRSFSTPNNVKVEQKRISRRSESSPQNKLSQKVLSRKPTSVNVTRNRSSTVVQIEV</sequence>
<proteinExistence type="predicted"/>
<reference evidence="2" key="1">
    <citation type="submission" date="2022-11" db="UniProtKB">
        <authorList>
            <consortium name="WormBaseParasite"/>
        </authorList>
    </citation>
    <scope>IDENTIFICATION</scope>
</reference>
<dbReference type="Proteomes" id="UP000887579">
    <property type="component" value="Unplaced"/>
</dbReference>
<evidence type="ECO:0000313" key="2">
    <source>
        <dbReference type="WBParaSite" id="ES5_v2.g9325.t1"/>
    </source>
</evidence>
<evidence type="ECO:0000313" key="1">
    <source>
        <dbReference type="Proteomes" id="UP000887579"/>
    </source>
</evidence>
<protein>
    <submittedName>
        <fullName evidence="2">Uncharacterized protein</fullName>
    </submittedName>
</protein>
<accession>A0AC34GWF6</accession>
<name>A0AC34GWF6_9BILA</name>